<accession>A0A1H0MQT0</accession>
<dbReference type="Gene3D" id="1.10.10.10">
    <property type="entry name" value="Winged helix-like DNA-binding domain superfamily/Winged helix DNA-binding domain"/>
    <property type="match status" value="1"/>
</dbReference>
<dbReference type="RefSeq" id="WP_084313487.1">
    <property type="nucleotide sequence ID" value="NZ_FNIJ01000016.1"/>
</dbReference>
<protein>
    <submittedName>
        <fullName evidence="6">CRP/FNR family transcriptional regulator, anaerobic regulatory protein</fullName>
    </submittedName>
</protein>
<evidence type="ECO:0000256" key="3">
    <source>
        <dbReference type="ARBA" id="ARBA00023163"/>
    </source>
</evidence>
<dbReference type="PANTHER" id="PTHR24567">
    <property type="entry name" value="CRP FAMILY TRANSCRIPTIONAL REGULATORY PROTEIN"/>
    <property type="match status" value="1"/>
</dbReference>
<dbReference type="EMBL" id="FNIJ01000016">
    <property type="protein sequence ID" value="SDO82510.1"/>
    <property type="molecule type" value="Genomic_DNA"/>
</dbReference>
<dbReference type="PROSITE" id="PS51063">
    <property type="entry name" value="HTH_CRP_2"/>
    <property type="match status" value="1"/>
</dbReference>
<evidence type="ECO:0000256" key="2">
    <source>
        <dbReference type="ARBA" id="ARBA00023125"/>
    </source>
</evidence>
<sequence>MAQLDPRTASEFSRLAHTRQVPAGTRLFAHGADCTHFVRLRAGRVRVQTVSPQGREIVLYRVHPGESCIMTNACLMSGRAYAAEGIAEADCTLEVLAHGDFDRLMEQSAAFRQWLFASCGERLVELMLLFENVAFQRIDIRLAARLLEPGQNSLALTHQQLAAELGSSREVISRQLKEFERRGWVRLGRASLEILQAQALRALASAV</sequence>
<dbReference type="CDD" id="cd00038">
    <property type="entry name" value="CAP_ED"/>
    <property type="match status" value="1"/>
</dbReference>
<dbReference type="GO" id="GO:0003700">
    <property type="term" value="F:DNA-binding transcription factor activity"/>
    <property type="evidence" value="ECO:0007669"/>
    <property type="project" value="TreeGrafter"/>
</dbReference>
<evidence type="ECO:0000313" key="6">
    <source>
        <dbReference type="EMBL" id="SDO82510.1"/>
    </source>
</evidence>
<evidence type="ECO:0000259" key="5">
    <source>
        <dbReference type="PROSITE" id="PS51063"/>
    </source>
</evidence>
<dbReference type="Gene3D" id="2.60.120.10">
    <property type="entry name" value="Jelly Rolls"/>
    <property type="match status" value="1"/>
</dbReference>
<dbReference type="SUPFAM" id="SSF51206">
    <property type="entry name" value="cAMP-binding domain-like"/>
    <property type="match status" value="1"/>
</dbReference>
<keyword evidence="3" id="KW-0804">Transcription</keyword>
<proteinExistence type="predicted"/>
<dbReference type="PROSITE" id="PS50042">
    <property type="entry name" value="CNMP_BINDING_3"/>
    <property type="match status" value="1"/>
</dbReference>
<dbReference type="InterPro" id="IPR012318">
    <property type="entry name" value="HTH_CRP"/>
</dbReference>
<dbReference type="GO" id="GO:0003677">
    <property type="term" value="F:DNA binding"/>
    <property type="evidence" value="ECO:0007669"/>
    <property type="project" value="UniProtKB-KW"/>
</dbReference>
<dbReference type="GO" id="GO:0005829">
    <property type="term" value="C:cytosol"/>
    <property type="evidence" value="ECO:0007669"/>
    <property type="project" value="TreeGrafter"/>
</dbReference>
<dbReference type="InterPro" id="IPR000595">
    <property type="entry name" value="cNMP-bd_dom"/>
</dbReference>
<gene>
    <name evidence="6" type="ORF">SAMN05216193_11689</name>
</gene>
<reference evidence="7" key="1">
    <citation type="submission" date="2016-10" db="EMBL/GenBank/DDBJ databases">
        <authorList>
            <person name="Varghese N."/>
            <person name="Submissions S."/>
        </authorList>
    </citation>
    <scope>NUCLEOTIDE SEQUENCE [LARGE SCALE GENOMIC DNA]</scope>
    <source>
        <strain evidence="7">JCM 21621</strain>
    </source>
</reference>
<dbReference type="Pfam" id="PF13545">
    <property type="entry name" value="HTH_Crp_2"/>
    <property type="match status" value="1"/>
</dbReference>
<dbReference type="SMART" id="SM00419">
    <property type="entry name" value="HTH_CRP"/>
    <property type="match status" value="1"/>
</dbReference>
<evidence type="ECO:0000313" key="7">
    <source>
        <dbReference type="Proteomes" id="UP000242957"/>
    </source>
</evidence>
<dbReference type="InterPro" id="IPR014710">
    <property type="entry name" value="RmlC-like_jellyroll"/>
</dbReference>
<feature type="domain" description="HTH crp-type" evidence="5">
    <location>
        <begin position="136"/>
        <end position="198"/>
    </location>
</feature>
<keyword evidence="1" id="KW-0805">Transcription regulation</keyword>
<dbReference type="STRING" id="198616.SAMN05216193_11689"/>
<dbReference type="SUPFAM" id="SSF46785">
    <property type="entry name" value="Winged helix' DNA-binding domain"/>
    <property type="match status" value="1"/>
</dbReference>
<dbReference type="InterPro" id="IPR036390">
    <property type="entry name" value="WH_DNA-bd_sf"/>
</dbReference>
<dbReference type="Proteomes" id="UP000242957">
    <property type="component" value="Unassembled WGS sequence"/>
</dbReference>
<dbReference type="PANTHER" id="PTHR24567:SF74">
    <property type="entry name" value="HTH-TYPE TRANSCRIPTIONAL REGULATOR ARCR"/>
    <property type="match status" value="1"/>
</dbReference>
<evidence type="ECO:0000256" key="1">
    <source>
        <dbReference type="ARBA" id="ARBA00023015"/>
    </source>
</evidence>
<dbReference type="AlphaFoldDB" id="A0A1H0MQT0"/>
<name>A0A1H0MQT0_9PSED</name>
<dbReference type="InterPro" id="IPR036388">
    <property type="entry name" value="WH-like_DNA-bd_sf"/>
</dbReference>
<keyword evidence="7" id="KW-1185">Reference proteome</keyword>
<dbReference type="InterPro" id="IPR018490">
    <property type="entry name" value="cNMP-bd_dom_sf"/>
</dbReference>
<organism evidence="6 7">
    <name type="scientific">Pseudomonas jinjuensis</name>
    <dbReference type="NCBI Taxonomy" id="198616"/>
    <lineage>
        <taxon>Bacteria</taxon>
        <taxon>Pseudomonadati</taxon>
        <taxon>Pseudomonadota</taxon>
        <taxon>Gammaproteobacteria</taxon>
        <taxon>Pseudomonadales</taxon>
        <taxon>Pseudomonadaceae</taxon>
        <taxon>Pseudomonas</taxon>
    </lineage>
</organism>
<keyword evidence="2" id="KW-0238">DNA-binding</keyword>
<dbReference type="Pfam" id="PF00027">
    <property type="entry name" value="cNMP_binding"/>
    <property type="match status" value="1"/>
</dbReference>
<dbReference type="InterPro" id="IPR050397">
    <property type="entry name" value="Env_Response_Regulators"/>
</dbReference>
<dbReference type="OrthoDB" id="9776746at2"/>
<feature type="domain" description="Cyclic nucleotide-binding" evidence="4">
    <location>
        <begin position="1"/>
        <end position="122"/>
    </location>
</feature>
<evidence type="ECO:0000259" key="4">
    <source>
        <dbReference type="PROSITE" id="PS50042"/>
    </source>
</evidence>